<evidence type="ECO:0000256" key="6">
    <source>
        <dbReference type="ARBA" id="ARBA00022949"/>
    </source>
</evidence>
<evidence type="ECO:0000313" key="12">
    <source>
        <dbReference type="Proteomes" id="UP000612746"/>
    </source>
</evidence>
<feature type="region of interest" description="Disordered" evidence="10">
    <location>
        <begin position="437"/>
        <end position="478"/>
    </location>
</feature>
<keyword evidence="8" id="KW-0206">Cytoskeleton</keyword>
<feature type="coiled-coil region" evidence="9">
    <location>
        <begin position="66"/>
        <end position="93"/>
    </location>
</feature>
<dbReference type="AlphaFoldDB" id="A0A8H7UG84"/>
<evidence type="ECO:0000256" key="8">
    <source>
        <dbReference type="ARBA" id="ARBA00023212"/>
    </source>
</evidence>
<evidence type="ECO:0000256" key="1">
    <source>
        <dbReference type="ARBA" id="ARBA00004282"/>
    </source>
</evidence>
<keyword evidence="5" id="KW-0130">Cell adhesion</keyword>
<evidence type="ECO:0000256" key="4">
    <source>
        <dbReference type="ARBA" id="ARBA00022490"/>
    </source>
</evidence>
<dbReference type="Pfam" id="PF11559">
    <property type="entry name" value="ADIP"/>
    <property type="match status" value="1"/>
</dbReference>
<gene>
    <name evidence="11" type="ORF">INT44_003536</name>
</gene>
<evidence type="ECO:0008006" key="13">
    <source>
        <dbReference type="Google" id="ProtNLM"/>
    </source>
</evidence>
<dbReference type="GO" id="GO:0007155">
    <property type="term" value="P:cell adhesion"/>
    <property type="evidence" value="ECO:0007669"/>
    <property type="project" value="UniProtKB-KW"/>
</dbReference>
<keyword evidence="4" id="KW-0963">Cytoplasm</keyword>
<name>A0A8H7UG84_9FUNG</name>
<sequence length="478" mass="54823">MHDYKHDTPDSMSEDLCTPSTLASSANYVNLQLTAHNCPVPLKFVGADDEEACKIVNGFLRLLTDKQSDAQERQELTNTIKRLKYELETTKSTLTTQTQQLAEAHRRIDQEASKRTAVAKSLSTEEKRHKATQSELQKAKINLQTIRTQYTHEVKKHELDNAKIKERLQKTMDERYEQNGDIIKMSSPMDKAGALFGPPKPNHAAKEEDLHKAMLQKSIERENQVIRDNKLLRLVLYDLHSALKSMLEGQTHQYHQIMDLDGDSPDLVKFRIPMELGGAQLKEAVLDLIAKLKEEWDTQIVRRQVYTEEEVKEKDMTIERLTQDLDEVFATLGALKQVQDDFDAKTEAYLKFSQGSFFDTIAHNHQMDISSDDMTPPEVEDETKALRKLQKQIREERQKLTEAAIQLGEDRTQLMNERQAFEQQQQSHQTLVVLDELSNTERSSAHDDTSDTMGTLKTLENLDIQSSSKKRKMEAGSR</sequence>
<dbReference type="PANTHER" id="PTHR46507:SF4">
    <property type="entry name" value="SSX FAMILY MEMBER 2 INTERACTING PROTEIN"/>
    <property type="match status" value="1"/>
</dbReference>
<organism evidence="11 12">
    <name type="scientific">Umbelopsis vinacea</name>
    <dbReference type="NCBI Taxonomy" id="44442"/>
    <lineage>
        <taxon>Eukaryota</taxon>
        <taxon>Fungi</taxon>
        <taxon>Fungi incertae sedis</taxon>
        <taxon>Mucoromycota</taxon>
        <taxon>Mucoromycotina</taxon>
        <taxon>Umbelopsidomycetes</taxon>
        <taxon>Umbelopsidales</taxon>
        <taxon>Umbelopsidaceae</taxon>
        <taxon>Umbelopsis</taxon>
    </lineage>
</organism>
<accession>A0A8H7UG84</accession>
<keyword evidence="7 9" id="KW-0175">Coiled coil</keyword>
<feature type="coiled-coil region" evidence="9">
    <location>
        <begin position="122"/>
        <end position="174"/>
    </location>
</feature>
<dbReference type="InterPro" id="IPR052300">
    <property type="entry name" value="Adhesion_Centrosome_assoc"/>
</dbReference>
<comment type="similarity">
    <text evidence="3">Belongs to the ADIP family.</text>
</comment>
<comment type="caution">
    <text evidence="11">The sequence shown here is derived from an EMBL/GenBank/DDBJ whole genome shotgun (WGS) entry which is preliminary data.</text>
</comment>
<dbReference type="InterPro" id="IPR021622">
    <property type="entry name" value="Afadin/alpha-actinin-bd"/>
</dbReference>
<evidence type="ECO:0000256" key="10">
    <source>
        <dbReference type="SAM" id="MobiDB-lite"/>
    </source>
</evidence>
<dbReference type="PANTHER" id="PTHR46507">
    <property type="entry name" value="AFADIN- AND ALPHA-ACTININ-BINDING PROTEIN"/>
    <property type="match status" value="1"/>
</dbReference>
<evidence type="ECO:0000256" key="2">
    <source>
        <dbReference type="ARBA" id="ARBA00004300"/>
    </source>
</evidence>
<feature type="coiled-coil region" evidence="9">
    <location>
        <begin position="379"/>
        <end position="406"/>
    </location>
</feature>
<comment type="subcellular location">
    <subcellularLocation>
        <location evidence="1">Cell junction</location>
    </subcellularLocation>
    <subcellularLocation>
        <location evidence="2">Cytoplasm</location>
        <location evidence="2">Cytoskeleton</location>
        <location evidence="2">Microtubule organizing center</location>
        <location evidence="2">Centrosome</location>
    </subcellularLocation>
</comment>
<dbReference type="Proteomes" id="UP000612746">
    <property type="component" value="Unassembled WGS sequence"/>
</dbReference>
<proteinExistence type="inferred from homology"/>
<evidence type="ECO:0000256" key="7">
    <source>
        <dbReference type="ARBA" id="ARBA00023054"/>
    </source>
</evidence>
<reference evidence="11" key="1">
    <citation type="submission" date="2020-12" db="EMBL/GenBank/DDBJ databases">
        <title>Metabolic potential, ecology and presence of endohyphal bacteria is reflected in genomic diversity of Mucoromycotina.</title>
        <authorList>
            <person name="Muszewska A."/>
            <person name="Okrasinska A."/>
            <person name="Steczkiewicz K."/>
            <person name="Drgas O."/>
            <person name="Orlowska M."/>
            <person name="Perlinska-Lenart U."/>
            <person name="Aleksandrzak-Piekarczyk T."/>
            <person name="Szatraj K."/>
            <person name="Zielenkiewicz U."/>
            <person name="Pilsyk S."/>
            <person name="Malc E."/>
            <person name="Mieczkowski P."/>
            <person name="Kruszewska J.S."/>
            <person name="Biernat P."/>
            <person name="Pawlowska J."/>
        </authorList>
    </citation>
    <scope>NUCLEOTIDE SEQUENCE</scope>
    <source>
        <strain evidence="11">WA0000051536</strain>
    </source>
</reference>
<evidence type="ECO:0000256" key="9">
    <source>
        <dbReference type="SAM" id="Coils"/>
    </source>
</evidence>
<dbReference type="EMBL" id="JAEPRA010000009">
    <property type="protein sequence ID" value="KAG2180532.1"/>
    <property type="molecule type" value="Genomic_DNA"/>
</dbReference>
<evidence type="ECO:0000256" key="3">
    <source>
        <dbReference type="ARBA" id="ARBA00009291"/>
    </source>
</evidence>
<keyword evidence="6" id="KW-0965">Cell junction</keyword>
<dbReference type="GO" id="GO:0035735">
    <property type="term" value="P:intraciliary transport involved in cilium assembly"/>
    <property type="evidence" value="ECO:0007669"/>
    <property type="project" value="TreeGrafter"/>
</dbReference>
<dbReference type="GO" id="GO:0036064">
    <property type="term" value="C:ciliary basal body"/>
    <property type="evidence" value="ECO:0007669"/>
    <property type="project" value="TreeGrafter"/>
</dbReference>
<protein>
    <recommendedName>
        <fullName evidence="13">Afadin and alpha-actinin-binding-domain-containing protein</fullName>
    </recommendedName>
</protein>
<evidence type="ECO:0000313" key="11">
    <source>
        <dbReference type="EMBL" id="KAG2180532.1"/>
    </source>
</evidence>
<keyword evidence="12" id="KW-1185">Reference proteome</keyword>
<dbReference type="OrthoDB" id="312015at2759"/>
<evidence type="ECO:0000256" key="5">
    <source>
        <dbReference type="ARBA" id="ARBA00022889"/>
    </source>
</evidence>